<feature type="compositionally biased region" description="Low complexity" evidence="5">
    <location>
        <begin position="236"/>
        <end position="253"/>
    </location>
</feature>
<evidence type="ECO:0000313" key="7">
    <source>
        <dbReference type="Proteomes" id="UP001054889"/>
    </source>
</evidence>
<proteinExistence type="predicted"/>
<dbReference type="SUPFAM" id="SSF56784">
    <property type="entry name" value="HAD-like"/>
    <property type="match status" value="1"/>
</dbReference>
<keyword evidence="2" id="KW-0479">Metal-binding</keyword>
<feature type="region of interest" description="Disordered" evidence="5">
    <location>
        <begin position="196"/>
        <end position="259"/>
    </location>
</feature>
<dbReference type="GO" id="GO:0046872">
    <property type="term" value="F:metal ion binding"/>
    <property type="evidence" value="ECO:0007669"/>
    <property type="project" value="UniProtKB-KW"/>
</dbReference>
<comment type="cofactor">
    <cofactor evidence="1">
        <name>Mg(2+)</name>
        <dbReference type="ChEBI" id="CHEBI:18420"/>
    </cofactor>
</comment>
<name>A0AAV5E5R3_ELECO</name>
<evidence type="ECO:0000256" key="3">
    <source>
        <dbReference type="ARBA" id="ARBA00022801"/>
    </source>
</evidence>
<evidence type="ECO:0000256" key="1">
    <source>
        <dbReference type="ARBA" id="ARBA00001946"/>
    </source>
</evidence>
<dbReference type="NCBIfam" id="TIGR01488">
    <property type="entry name" value="HAD-SF-IB"/>
    <property type="match status" value="1"/>
</dbReference>
<dbReference type="EMBL" id="BQKI01000073">
    <property type="protein sequence ID" value="GJN17824.1"/>
    <property type="molecule type" value="Genomic_DNA"/>
</dbReference>
<dbReference type="AlphaFoldDB" id="A0AAV5E5R3"/>
<comment type="caution">
    <text evidence="6">The sequence shown here is derived from an EMBL/GenBank/DDBJ whole genome shotgun (WGS) entry which is preliminary data.</text>
</comment>
<reference evidence="6" key="1">
    <citation type="journal article" date="2018" name="DNA Res.">
        <title>Multiple hybrid de novo genome assembly of finger millet, an orphan allotetraploid crop.</title>
        <authorList>
            <person name="Hatakeyama M."/>
            <person name="Aluri S."/>
            <person name="Balachadran M.T."/>
            <person name="Sivarajan S.R."/>
            <person name="Patrignani A."/>
            <person name="Gruter S."/>
            <person name="Poveda L."/>
            <person name="Shimizu-Inatsugi R."/>
            <person name="Baeten J."/>
            <person name="Francoijs K.J."/>
            <person name="Nataraja K.N."/>
            <person name="Reddy Y.A.N."/>
            <person name="Phadnis S."/>
            <person name="Ravikumar R.L."/>
            <person name="Schlapbach R."/>
            <person name="Sreeman S.M."/>
            <person name="Shimizu K.K."/>
        </authorList>
    </citation>
    <scope>NUCLEOTIDE SEQUENCE</scope>
</reference>
<evidence type="ECO:0000256" key="4">
    <source>
        <dbReference type="ARBA" id="ARBA00022842"/>
    </source>
</evidence>
<keyword evidence="7" id="KW-1185">Reference proteome</keyword>
<dbReference type="InterPro" id="IPR036412">
    <property type="entry name" value="HAD-like_sf"/>
</dbReference>
<dbReference type="Proteomes" id="UP001054889">
    <property type="component" value="Unassembled WGS sequence"/>
</dbReference>
<evidence type="ECO:0000313" key="6">
    <source>
        <dbReference type="EMBL" id="GJN17824.1"/>
    </source>
</evidence>
<dbReference type="InterPro" id="IPR006384">
    <property type="entry name" value="HAD_hydro_PyrdxlP_Pase-like"/>
</dbReference>
<protein>
    <submittedName>
        <fullName evidence="6">Uncharacterized protein</fullName>
    </submittedName>
</protein>
<dbReference type="GO" id="GO:0016791">
    <property type="term" value="F:phosphatase activity"/>
    <property type="evidence" value="ECO:0007669"/>
    <property type="project" value="InterPro"/>
</dbReference>
<gene>
    <name evidence="6" type="primary">gb04923</name>
    <name evidence="6" type="ORF">PR202_gb04923</name>
</gene>
<dbReference type="PANTHER" id="PTHR20889">
    <property type="entry name" value="PHOSPHATASE, ORPHAN 1, 2"/>
    <property type="match status" value="1"/>
</dbReference>
<dbReference type="InterPro" id="IPR023214">
    <property type="entry name" value="HAD_sf"/>
</dbReference>
<dbReference type="Gene3D" id="3.40.50.1000">
    <property type="entry name" value="HAD superfamily/HAD-like"/>
    <property type="match status" value="1"/>
</dbReference>
<reference evidence="6" key="2">
    <citation type="submission" date="2021-12" db="EMBL/GenBank/DDBJ databases">
        <title>Resequencing data analysis of finger millet.</title>
        <authorList>
            <person name="Hatakeyama M."/>
            <person name="Aluri S."/>
            <person name="Balachadran M.T."/>
            <person name="Sivarajan S.R."/>
            <person name="Poveda L."/>
            <person name="Shimizu-Inatsugi R."/>
            <person name="Schlapbach R."/>
            <person name="Sreeman S.M."/>
            <person name="Shimizu K.K."/>
        </authorList>
    </citation>
    <scope>NUCLEOTIDE SEQUENCE</scope>
</reference>
<organism evidence="6 7">
    <name type="scientific">Eleusine coracana subsp. coracana</name>
    <dbReference type="NCBI Taxonomy" id="191504"/>
    <lineage>
        <taxon>Eukaryota</taxon>
        <taxon>Viridiplantae</taxon>
        <taxon>Streptophyta</taxon>
        <taxon>Embryophyta</taxon>
        <taxon>Tracheophyta</taxon>
        <taxon>Spermatophyta</taxon>
        <taxon>Magnoliopsida</taxon>
        <taxon>Liliopsida</taxon>
        <taxon>Poales</taxon>
        <taxon>Poaceae</taxon>
        <taxon>PACMAD clade</taxon>
        <taxon>Chloridoideae</taxon>
        <taxon>Cynodonteae</taxon>
        <taxon>Eleusininae</taxon>
        <taxon>Eleusine</taxon>
    </lineage>
</organism>
<dbReference type="InterPro" id="IPR016965">
    <property type="entry name" value="Pase_PHOSPHO-typ"/>
</dbReference>
<sequence length="316" mass="34411">MAGVIVVFDFDKTIIDVDSDNWVVDNLGFTEQFERLHPTMPWNTLMDTMMGELHTHGKNLADIAVVLESAPLDPRVPAAYALGCDLHVLSDANAFFIDTILAHHGLRGLFTEVNTNPSHVDPNTGRLRIGLCHHFDPSSGPAHGCDVGTCPPNMCKGLVLDRILREAQAARKRVVYLGDRHGDYCPALRLRRGEDSSCRAEGSPCGTSSATTPHGCRPRCTPGPTPPSWRTRCCESSGGSSSRRPSHSTANSSPYPSSQCRTACPPLCPSASTTDSRSRHYLSVLFINDDHYTTAARTVYYLGDCHFVCQIGACHC</sequence>
<keyword evidence="4" id="KW-0460">Magnesium</keyword>
<evidence type="ECO:0000256" key="5">
    <source>
        <dbReference type="SAM" id="MobiDB-lite"/>
    </source>
</evidence>
<evidence type="ECO:0000256" key="2">
    <source>
        <dbReference type="ARBA" id="ARBA00022723"/>
    </source>
</evidence>
<keyword evidence="3" id="KW-0378">Hydrolase</keyword>
<dbReference type="NCBIfam" id="TIGR01489">
    <property type="entry name" value="DKMTPPase-SF"/>
    <property type="match status" value="1"/>
</dbReference>
<dbReference type="PANTHER" id="PTHR20889:SF12">
    <property type="entry name" value="LP01149P"/>
    <property type="match status" value="1"/>
</dbReference>
<dbReference type="Pfam" id="PF06888">
    <property type="entry name" value="Put_Phosphatase"/>
    <property type="match status" value="1"/>
</dbReference>
<accession>A0AAV5E5R3</accession>